<dbReference type="EMBL" id="CM047741">
    <property type="protein sequence ID" value="KAJ0038085.1"/>
    <property type="molecule type" value="Genomic_DNA"/>
</dbReference>
<comment type="caution">
    <text evidence="1">The sequence shown here is derived from an EMBL/GenBank/DDBJ whole genome shotgun (WGS) entry which is preliminary data.</text>
</comment>
<gene>
    <name evidence="1" type="ORF">Pint_23816</name>
</gene>
<keyword evidence="2" id="KW-1185">Reference proteome</keyword>
<name>A0ACC0YIF8_9ROSI</name>
<evidence type="ECO:0000313" key="2">
    <source>
        <dbReference type="Proteomes" id="UP001163603"/>
    </source>
</evidence>
<organism evidence="1 2">
    <name type="scientific">Pistacia integerrima</name>
    <dbReference type="NCBI Taxonomy" id="434235"/>
    <lineage>
        <taxon>Eukaryota</taxon>
        <taxon>Viridiplantae</taxon>
        <taxon>Streptophyta</taxon>
        <taxon>Embryophyta</taxon>
        <taxon>Tracheophyta</taxon>
        <taxon>Spermatophyta</taxon>
        <taxon>Magnoliopsida</taxon>
        <taxon>eudicotyledons</taxon>
        <taxon>Gunneridae</taxon>
        <taxon>Pentapetalae</taxon>
        <taxon>rosids</taxon>
        <taxon>malvids</taxon>
        <taxon>Sapindales</taxon>
        <taxon>Anacardiaceae</taxon>
        <taxon>Pistacia</taxon>
    </lineage>
</organism>
<proteinExistence type="predicted"/>
<dbReference type="Proteomes" id="UP001163603">
    <property type="component" value="Chromosome 6"/>
</dbReference>
<reference evidence="2" key="1">
    <citation type="journal article" date="2023" name="G3 (Bethesda)">
        <title>Genome assembly and association tests identify interacting loci associated with vigor, precocity, and sex in interspecific pistachio rootstocks.</title>
        <authorList>
            <person name="Palmer W."/>
            <person name="Jacygrad E."/>
            <person name="Sagayaradj S."/>
            <person name="Cavanaugh K."/>
            <person name="Han R."/>
            <person name="Bertier L."/>
            <person name="Beede B."/>
            <person name="Kafkas S."/>
            <person name="Golino D."/>
            <person name="Preece J."/>
            <person name="Michelmore R."/>
        </authorList>
    </citation>
    <scope>NUCLEOTIDE SEQUENCE [LARGE SCALE GENOMIC DNA]</scope>
</reference>
<protein>
    <submittedName>
        <fullName evidence="1">Uncharacterized protein</fullName>
    </submittedName>
</protein>
<sequence length="316" mass="35915">MATLVAPPQHSPVEDAEALYKACKGWGTDEKGIISILGHRTAEQRQQIRIAYQDLHQEDLVKRLESELSGDFEKAVYRWILEPADRDAVLAHVAIKKLSPDYHVIIEIACVRSPEELLAVRRAYQARYKRSLEEDVAAHTTGDFRKLLVALVSAFRYAGGEINERLAKSEADILHDAIKDKALNHDEVIRILSTRSKAQLMATFNRYRDEHNTSITKNLLGEGDQNNEFPAALRTTIRCINNSNKYFEKVIRNAIKRLGTDEDALTRVIITRAEKDLKEIKEIYYNRNSVSLDHVVAKDTSGDYKAFLLTLLGKED</sequence>
<accession>A0ACC0YIF8</accession>
<evidence type="ECO:0000313" key="1">
    <source>
        <dbReference type="EMBL" id="KAJ0038085.1"/>
    </source>
</evidence>